<dbReference type="AlphaFoldDB" id="H1Y8L2"/>
<name>H1Y8L2_9SPHI</name>
<dbReference type="OrthoDB" id="9822982at2"/>
<proteinExistence type="predicted"/>
<sequence length="295" mass="33621">MAITADFGGVKYENITGYRIACGYETRSGIQESFYVYIEQVISPQTKFSALDMGVPAQGTKRGNLSLKDNFGEIDYHFSEIDLIQYQIHFSHYRKVRLLTFRYDKKVTDAGQFCTLNNNQQSKAADEFRNQFAADYQYSIQGQGFSESLLSVSSKFERREKEYIRLGTVRNKQNSFMKLALELDSEKTGFTPRTVTYKGIQTTIDRQRLQALIVDETYGSFLKYGLPNLDVVAKSTSYGDLLAIEYNPLTPFQYLEHAETPPNQSIIDNSLTTSIETAILVFSNGVYLDHSKEMV</sequence>
<organism evidence="1 2">
    <name type="scientific">Mucilaginibacter paludis DSM 18603</name>
    <dbReference type="NCBI Taxonomy" id="714943"/>
    <lineage>
        <taxon>Bacteria</taxon>
        <taxon>Pseudomonadati</taxon>
        <taxon>Bacteroidota</taxon>
        <taxon>Sphingobacteriia</taxon>
        <taxon>Sphingobacteriales</taxon>
        <taxon>Sphingobacteriaceae</taxon>
        <taxon>Mucilaginibacter</taxon>
    </lineage>
</organism>
<reference evidence="1" key="1">
    <citation type="submission" date="2011-09" db="EMBL/GenBank/DDBJ databases">
        <title>The permanent draft genome of Mucilaginibacter paludis DSM 18603.</title>
        <authorList>
            <consortium name="US DOE Joint Genome Institute (JGI-PGF)"/>
            <person name="Lucas S."/>
            <person name="Han J."/>
            <person name="Lapidus A."/>
            <person name="Bruce D."/>
            <person name="Goodwin L."/>
            <person name="Pitluck S."/>
            <person name="Peters L."/>
            <person name="Kyrpides N."/>
            <person name="Mavromatis K."/>
            <person name="Ivanova N."/>
            <person name="Mikhailova N."/>
            <person name="Held B."/>
            <person name="Detter J.C."/>
            <person name="Tapia R."/>
            <person name="Han C."/>
            <person name="Land M."/>
            <person name="Hauser L."/>
            <person name="Markowitz V."/>
            <person name="Cheng J.-F."/>
            <person name="Hugenholtz P."/>
            <person name="Woyke T."/>
            <person name="Wu D."/>
            <person name="Tindall B."/>
            <person name="Brambilla E."/>
            <person name="Klenk H.-P."/>
            <person name="Eisen J.A."/>
        </authorList>
    </citation>
    <scope>NUCLEOTIDE SEQUENCE [LARGE SCALE GENOMIC DNA]</scope>
    <source>
        <strain evidence="1">DSM 18603</strain>
    </source>
</reference>
<dbReference type="STRING" id="714943.Mucpa_2772"/>
<dbReference type="EMBL" id="CM001403">
    <property type="protein sequence ID" value="EHQ26884.1"/>
    <property type="molecule type" value="Genomic_DNA"/>
</dbReference>
<accession>H1Y8L2</accession>
<evidence type="ECO:0000313" key="2">
    <source>
        <dbReference type="Proteomes" id="UP000002774"/>
    </source>
</evidence>
<keyword evidence="2" id="KW-1185">Reference proteome</keyword>
<dbReference type="Proteomes" id="UP000002774">
    <property type="component" value="Chromosome"/>
</dbReference>
<dbReference type="RefSeq" id="WP_008507107.1">
    <property type="nucleotide sequence ID" value="NZ_CM001403.1"/>
</dbReference>
<gene>
    <name evidence="1" type="ORF">Mucpa_2772</name>
</gene>
<protein>
    <submittedName>
        <fullName evidence="1">Uncharacterized protein</fullName>
    </submittedName>
</protein>
<evidence type="ECO:0000313" key="1">
    <source>
        <dbReference type="EMBL" id="EHQ26884.1"/>
    </source>
</evidence>
<dbReference type="HOGENOM" id="CLU_942740_0_0_10"/>